<accession>I4AFA7</accession>
<dbReference type="KEGG" id="fli:Fleli_0142"/>
<reference evidence="2" key="1">
    <citation type="submission" date="2012-06" db="EMBL/GenBank/DDBJ databases">
        <title>The complete genome of Flexibacter litoralis DSM 6794.</title>
        <authorList>
            <person name="Lucas S."/>
            <person name="Copeland A."/>
            <person name="Lapidus A."/>
            <person name="Glavina del Rio T."/>
            <person name="Dalin E."/>
            <person name="Tice H."/>
            <person name="Bruce D."/>
            <person name="Goodwin L."/>
            <person name="Pitluck S."/>
            <person name="Peters L."/>
            <person name="Ovchinnikova G."/>
            <person name="Lu M."/>
            <person name="Kyrpides N."/>
            <person name="Mavromatis K."/>
            <person name="Ivanova N."/>
            <person name="Brettin T."/>
            <person name="Detter J.C."/>
            <person name="Han C."/>
            <person name="Larimer F."/>
            <person name="Land M."/>
            <person name="Hauser L."/>
            <person name="Markowitz V."/>
            <person name="Cheng J.-F."/>
            <person name="Hugenholtz P."/>
            <person name="Woyke T."/>
            <person name="Wu D."/>
            <person name="Spring S."/>
            <person name="Lang E."/>
            <person name="Kopitz M."/>
            <person name="Brambilla E."/>
            <person name="Klenk H.-P."/>
            <person name="Eisen J.A."/>
        </authorList>
    </citation>
    <scope>NUCLEOTIDE SEQUENCE [LARGE SCALE GENOMIC DNA]</scope>
    <source>
        <strain evidence="2">ATCC 23117 / DSM 6794 / NBRC 15988 / NCIMB 1366 / Sio-4</strain>
    </source>
</reference>
<dbReference type="Proteomes" id="UP000006054">
    <property type="component" value="Chromosome"/>
</dbReference>
<organism evidence="1 2">
    <name type="scientific">Bernardetia litoralis (strain ATCC 23117 / DSM 6794 / NBRC 15988 / NCIMB 1366 / Fx l1 / Sio-4)</name>
    <name type="common">Flexibacter litoralis</name>
    <dbReference type="NCBI Taxonomy" id="880071"/>
    <lineage>
        <taxon>Bacteria</taxon>
        <taxon>Pseudomonadati</taxon>
        <taxon>Bacteroidota</taxon>
        <taxon>Cytophagia</taxon>
        <taxon>Cytophagales</taxon>
        <taxon>Bernardetiaceae</taxon>
        <taxon>Bernardetia</taxon>
    </lineage>
</organism>
<dbReference type="AlphaFoldDB" id="I4AFA7"/>
<evidence type="ECO:0000313" key="1">
    <source>
        <dbReference type="EMBL" id="AFM02642.1"/>
    </source>
</evidence>
<proteinExistence type="predicted"/>
<gene>
    <name evidence="1" type="ordered locus">Fleli_0142</name>
</gene>
<keyword evidence="2" id="KW-1185">Reference proteome</keyword>
<dbReference type="HOGENOM" id="CLU_3233936_0_0_10"/>
<evidence type="ECO:0000313" key="2">
    <source>
        <dbReference type="Proteomes" id="UP000006054"/>
    </source>
</evidence>
<sequence length="43" mass="5017">MTLGNPILRPMIMATPMSIVVRGMNIYLKTPYLRHFTSFLPFF</sequence>
<protein>
    <submittedName>
        <fullName evidence="1">Uncharacterized protein</fullName>
    </submittedName>
</protein>
<name>I4AFA7_BERLS</name>
<dbReference type="EMBL" id="CP003345">
    <property type="protein sequence ID" value="AFM02642.1"/>
    <property type="molecule type" value="Genomic_DNA"/>
</dbReference>